<evidence type="ECO:0000313" key="10">
    <source>
        <dbReference type="Proteomes" id="UP000023067"/>
    </source>
</evidence>
<sequence>MTTLNRRTLFASGAGLAALTTLAACGGTAEGPTEENGVTEIRVGASPKPHAEILQFVQDNLAEAAGLSLTITPYTDYQIPNQALVDGDDDANYFQTPNFLKSQMDEKGFELHGFEGIHIEPLGLYSETLTSIDELPEGGEIAIANDPANRGRGLALLASYDIITLTEGVELTVATTNDIQDNPKNLEFTEIEAAQIPRSLADFAAGVVNGNYALEAGLKPSEEALILEKSEDSPYSNMLVVRAADAENPALVKLDELLHSEDVKTFITDTYTDGSVIPAF</sequence>
<dbReference type="SUPFAM" id="SSF53850">
    <property type="entry name" value="Periplasmic binding protein-like II"/>
    <property type="match status" value="1"/>
</dbReference>
<dbReference type="PROSITE" id="PS51318">
    <property type="entry name" value="TAT"/>
    <property type="match status" value="1"/>
</dbReference>
<keyword evidence="5 6" id="KW-0449">Lipoprotein</keyword>
<dbReference type="PIRSF" id="PIRSF002854">
    <property type="entry name" value="MetQ"/>
    <property type="match status" value="1"/>
</dbReference>
<evidence type="ECO:0000256" key="8">
    <source>
        <dbReference type="SAM" id="SignalP"/>
    </source>
</evidence>
<keyword evidence="10" id="KW-1185">Reference proteome</keyword>
<comment type="similarity">
    <text evidence="6">Belongs to the nlpA lipoprotein family.</text>
</comment>
<dbReference type="CDD" id="cd13597">
    <property type="entry name" value="PBP2_lipoprotein_Tp32"/>
    <property type="match status" value="1"/>
</dbReference>
<feature type="signal peptide" evidence="8">
    <location>
        <begin position="1"/>
        <end position="23"/>
    </location>
</feature>
<dbReference type="Pfam" id="PF03180">
    <property type="entry name" value="Lipoprotein_9"/>
    <property type="match status" value="1"/>
</dbReference>
<dbReference type="GO" id="GO:0016020">
    <property type="term" value="C:membrane"/>
    <property type="evidence" value="ECO:0007669"/>
    <property type="project" value="UniProtKB-SubCell"/>
</dbReference>
<dbReference type="PROSITE" id="PS51257">
    <property type="entry name" value="PROKAR_LIPOPROTEIN"/>
    <property type="match status" value="1"/>
</dbReference>
<proteinExistence type="inferred from homology"/>
<protein>
    <recommendedName>
        <fullName evidence="6">Lipoprotein</fullName>
    </recommendedName>
</protein>
<dbReference type="InterPro" id="IPR006311">
    <property type="entry name" value="TAT_signal"/>
</dbReference>
<dbReference type="HOGENOM" id="CLU_067080_0_0_11"/>
<dbReference type="EMBL" id="JDYK01000006">
    <property type="protein sequence ID" value="EWS81651.1"/>
    <property type="molecule type" value="Genomic_DNA"/>
</dbReference>
<dbReference type="STRING" id="396014.BF93_15920"/>
<keyword evidence="4" id="KW-0564">Palmitate</keyword>
<dbReference type="InterPro" id="IPR004872">
    <property type="entry name" value="Lipoprotein_NlpA"/>
</dbReference>
<dbReference type="eggNOG" id="COG1464">
    <property type="taxonomic scope" value="Bacteria"/>
</dbReference>
<dbReference type="Proteomes" id="UP000023067">
    <property type="component" value="Unassembled WGS sequence"/>
</dbReference>
<evidence type="ECO:0000256" key="5">
    <source>
        <dbReference type="ARBA" id="ARBA00023288"/>
    </source>
</evidence>
<dbReference type="PANTHER" id="PTHR30429">
    <property type="entry name" value="D-METHIONINE-BINDING LIPOPROTEIN METQ"/>
    <property type="match status" value="1"/>
</dbReference>
<evidence type="ECO:0000256" key="4">
    <source>
        <dbReference type="ARBA" id="ARBA00023139"/>
    </source>
</evidence>
<evidence type="ECO:0000313" key="9">
    <source>
        <dbReference type="EMBL" id="EWS81651.1"/>
    </source>
</evidence>
<accession>Z9JV32</accession>
<organism evidence="9 10">
    <name type="scientific">Brachybacterium phenoliresistens</name>
    <dbReference type="NCBI Taxonomy" id="396014"/>
    <lineage>
        <taxon>Bacteria</taxon>
        <taxon>Bacillati</taxon>
        <taxon>Actinomycetota</taxon>
        <taxon>Actinomycetes</taxon>
        <taxon>Micrococcales</taxon>
        <taxon>Dermabacteraceae</taxon>
        <taxon>Brachybacterium</taxon>
    </lineage>
</organism>
<evidence type="ECO:0000256" key="2">
    <source>
        <dbReference type="ARBA" id="ARBA00022729"/>
    </source>
</evidence>
<feature type="lipid moiety-binding region" description="S-diacylglycerol cysteine" evidence="7">
    <location>
        <position position="25"/>
    </location>
</feature>
<dbReference type="PATRIC" id="fig|396014.3.peg.1529"/>
<evidence type="ECO:0000256" key="3">
    <source>
        <dbReference type="ARBA" id="ARBA00023136"/>
    </source>
</evidence>
<comment type="subcellular location">
    <subcellularLocation>
        <location evidence="1">Membrane</location>
        <topology evidence="1">Lipid-anchor</topology>
    </subcellularLocation>
</comment>
<dbReference type="AlphaFoldDB" id="Z9JV32"/>
<comment type="caution">
    <text evidence="9">The sequence shown here is derived from an EMBL/GenBank/DDBJ whole genome shotgun (WGS) entry which is preliminary data.</text>
</comment>
<name>Z9JV32_9MICO</name>
<dbReference type="OrthoDB" id="9812878at2"/>
<dbReference type="PANTHER" id="PTHR30429:SF0">
    <property type="entry name" value="METHIONINE-BINDING LIPOPROTEIN METQ"/>
    <property type="match status" value="1"/>
</dbReference>
<dbReference type="Gene3D" id="3.40.190.10">
    <property type="entry name" value="Periplasmic binding protein-like II"/>
    <property type="match status" value="2"/>
</dbReference>
<evidence type="ECO:0000256" key="7">
    <source>
        <dbReference type="PIRSR" id="PIRSR002854-1"/>
    </source>
</evidence>
<evidence type="ECO:0000256" key="1">
    <source>
        <dbReference type="ARBA" id="ARBA00004635"/>
    </source>
</evidence>
<reference evidence="9 10" key="1">
    <citation type="submission" date="2014-02" db="EMBL/GenBank/DDBJ databases">
        <title>Genome sequence of Brachybacterium phenoliresistens strain W13A50.</title>
        <authorList>
            <person name="Wang X."/>
        </authorList>
    </citation>
    <scope>NUCLEOTIDE SEQUENCE [LARGE SCALE GENOMIC DNA]</scope>
    <source>
        <strain evidence="9 10">W13A50</strain>
    </source>
</reference>
<feature type="chain" id="PRO_5004991135" description="Lipoprotein" evidence="8">
    <location>
        <begin position="24"/>
        <end position="280"/>
    </location>
</feature>
<keyword evidence="2 8" id="KW-0732">Signal</keyword>
<dbReference type="RefSeq" id="WP_038371729.1">
    <property type="nucleotide sequence ID" value="NZ_KK069991.1"/>
</dbReference>
<keyword evidence="3" id="KW-0472">Membrane</keyword>
<evidence type="ECO:0000256" key="6">
    <source>
        <dbReference type="PIRNR" id="PIRNR002854"/>
    </source>
</evidence>
<gene>
    <name evidence="9" type="ORF">BF93_15920</name>
</gene>